<evidence type="ECO:0008006" key="3">
    <source>
        <dbReference type="Google" id="ProtNLM"/>
    </source>
</evidence>
<sequence length="257" mass="29381">MEDKMFTGFGTGNFSETEAGGTKKETIEYLYKISSDKFKNNVVKMGIPEENSIGVSTKDIRKLAKKIGVSQSLSNELWATGYHEAKLLSVLIADISMINFAYIDRLMKDVASWDLCDHICKNLIVKMPNYEHLIFEWCDDSRTYYKRAAYCLIATTVVHNKNLATETIDKYLYLIKSYADEDRPHVKKAISWALREIGKKDFCCQEKAIILAHEFCESSSRNLAWIGKDALRELETLVSVKERSRLITSNSKMGKQD</sequence>
<keyword evidence="2" id="KW-1185">Reference proteome</keyword>
<dbReference type="Gene3D" id="1.25.10.90">
    <property type="match status" value="1"/>
</dbReference>
<dbReference type="PANTHER" id="PTHR41291:SF1">
    <property type="entry name" value="DNA ALKYLATION REPAIR PROTEIN"/>
    <property type="match status" value="1"/>
</dbReference>
<dbReference type="InterPro" id="IPR014825">
    <property type="entry name" value="DNA_alkylation"/>
</dbReference>
<dbReference type="Pfam" id="PF08713">
    <property type="entry name" value="DNA_alkylation"/>
    <property type="match status" value="1"/>
</dbReference>
<proteinExistence type="predicted"/>
<name>A0A8A0RIE1_9FIRM</name>
<dbReference type="RefSeq" id="WP_206708458.1">
    <property type="nucleotide sequence ID" value="NZ_CP059066.1"/>
</dbReference>
<dbReference type="AlphaFoldDB" id="A0A8A0RIE1"/>
<evidence type="ECO:0000313" key="1">
    <source>
        <dbReference type="EMBL" id="QSQ08231.1"/>
    </source>
</evidence>
<accession>A0A8A0RIE1</accession>
<dbReference type="PANTHER" id="PTHR41291">
    <property type="entry name" value="DNA ALKYLATION REPAIR PROTEIN"/>
    <property type="match status" value="1"/>
</dbReference>
<dbReference type="Proteomes" id="UP000662904">
    <property type="component" value="Chromosome"/>
</dbReference>
<organism evidence="1 2">
    <name type="scientific">Koleobacter methoxysyntrophicus</name>
    <dbReference type="NCBI Taxonomy" id="2751313"/>
    <lineage>
        <taxon>Bacteria</taxon>
        <taxon>Bacillati</taxon>
        <taxon>Bacillota</taxon>
        <taxon>Clostridia</taxon>
        <taxon>Koleobacterales</taxon>
        <taxon>Koleobacteraceae</taxon>
        <taxon>Koleobacter</taxon>
    </lineage>
</organism>
<dbReference type="CDD" id="cd06561">
    <property type="entry name" value="AlkD_like"/>
    <property type="match status" value="1"/>
</dbReference>
<reference evidence="1" key="1">
    <citation type="submission" date="2020-07" db="EMBL/GenBank/DDBJ databases">
        <title>Koleobacter methoxysyntrophicus gen. nov., sp. nov., a novel anaerobic bacterium isolated from deep subsurface oil field and proposal of Koleobacterales ord. nov. in the phylum Firmicutes.</title>
        <authorList>
            <person name="Sakamoto S."/>
            <person name="Tamaki H."/>
        </authorList>
    </citation>
    <scope>NUCLEOTIDE SEQUENCE</scope>
    <source>
        <strain evidence="1">NRmbB1</strain>
    </source>
</reference>
<dbReference type="KEGG" id="kme:H0A61_00551"/>
<gene>
    <name evidence="1" type="ORF">H0A61_00551</name>
</gene>
<protein>
    <recommendedName>
        <fullName evidence="3">DNA alkylation repair enzyme</fullName>
    </recommendedName>
</protein>
<dbReference type="SUPFAM" id="SSF48371">
    <property type="entry name" value="ARM repeat"/>
    <property type="match status" value="1"/>
</dbReference>
<dbReference type="EMBL" id="CP059066">
    <property type="protein sequence ID" value="QSQ08231.1"/>
    <property type="molecule type" value="Genomic_DNA"/>
</dbReference>
<evidence type="ECO:0000313" key="2">
    <source>
        <dbReference type="Proteomes" id="UP000662904"/>
    </source>
</evidence>
<dbReference type="InterPro" id="IPR016024">
    <property type="entry name" value="ARM-type_fold"/>
</dbReference>